<evidence type="ECO:0000313" key="3">
    <source>
        <dbReference type="EMBL" id="MFL0252843.1"/>
    </source>
</evidence>
<feature type="domain" description="Prolow-density lipoprotein receptor-related protein 1-like beta-propeller" evidence="2">
    <location>
        <begin position="127"/>
        <end position="386"/>
    </location>
</feature>
<dbReference type="SUPFAM" id="SSF82171">
    <property type="entry name" value="DPP6 N-terminal domain-like"/>
    <property type="match status" value="1"/>
</dbReference>
<dbReference type="PANTHER" id="PTHR32256">
    <property type="match status" value="1"/>
</dbReference>
<proteinExistence type="predicted"/>
<dbReference type="RefSeq" id="WP_406789500.1">
    <property type="nucleotide sequence ID" value="NZ_JBJIAA010000021.1"/>
</dbReference>
<evidence type="ECO:0000259" key="2">
    <source>
        <dbReference type="Pfam" id="PF16472"/>
    </source>
</evidence>
<keyword evidence="1" id="KW-0732">Signal</keyword>
<evidence type="ECO:0000256" key="1">
    <source>
        <dbReference type="SAM" id="SignalP"/>
    </source>
</evidence>
<accession>A0ABW8TJU7</accession>
<sequence length="404" mass="45205">MNRISKVVVVTFSLIFLKSLTAHAQIVDNQIVNKYKTWSIKFSKTVKFDDTVKNKVHVFDGKHNVISVSVNKGNSDNEILVSPPSEGYNLGEKYTLNVEKDIYSTDNKNLNNDVNMNFNISENASNNANLVNGGEITSDGEWLYYSGIDGLYKIKSDGTGNFKLSKDTAKYINVTDGWVYFVNNNDRKVYRVRPDGTGPYKISDVEVKEIYVQGDYIYYHNYNGPGEYVSKMKVDGTGAEEIGKSDIFEGEFALDGDYIYCNNGGIVNKIKADAASGDVGTTILNQVRGPLYIYDGMIYYGTNSSEYISKFNLGRSNEDGTAAANLNVKNLNYVNFAGDSMYYSADENNILYKANLDGTDPIKIGQGINNFYILGNQIYYINSSDNSWHKMNLDGSEDRLLNFN</sequence>
<feature type="chain" id="PRO_5045066326" evidence="1">
    <location>
        <begin position="25"/>
        <end position="404"/>
    </location>
</feature>
<dbReference type="Proteomes" id="UP001623592">
    <property type="component" value="Unassembled WGS sequence"/>
</dbReference>
<dbReference type="InterPro" id="IPR053369">
    <property type="entry name" value="SrfA-induced_signal"/>
</dbReference>
<reference evidence="3 4" key="1">
    <citation type="submission" date="2024-11" db="EMBL/GenBank/DDBJ databases">
        <authorList>
            <person name="Heng Y.C."/>
            <person name="Lim A.C.H."/>
            <person name="Lee J.K.Y."/>
            <person name="Kittelmann S."/>
        </authorList>
    </citation>
    <scope>NUCLEOTIDE SEQUENCE [LARGE SCALE GENOMIC DNA]</scope>
    <source>
        <strain evidence="3 4">WILCCON 0114</strain>
    </source>
</reference>
<protein>
    <submittedName>
        <fullName evidence="3">DUF5050 domain-containing protein</fullName>
    </submittedName>
</protein>
<dbReference type="InterPro" id="IPR032485">
    <property type="entry name" value="LRP1-like_beta_prop"/>
</dbReference>
<name>A0ABW8TJU7_9CLOT</name>
<feature type="signal peptide" evidence="1">
    <location>
        <begin position="1"/>
        <end position="24"/>
    </location>
</feature>
<keyword evidence="4" id="KW-1185">Reference proteome</keyword>
<gene>
    <name evidence="3" type="ORF">ACJDT4_20760</name>
</gene>
<dbReference type="Pfam" id="PF16472">
    <property type="entry name" value="DUF5050"/>
    <property type="match status" value="1"/>
</dbReference>
<evidence type="ECO:0000313" key="4">
    <source>
        <dbReference type="Proteomes" id="UP001623592"/>
    </source>
</evidence>
<comment type="caution">
    <text evidence="3">The sequence shown here is derived from an EMBL/GenBank/DDBJ whole genome shotgun (WGS) entry which is preliminary data.</text>
</comment>
<organism evidence="3 4">
    <name type="scientific">Clostridium neuense</name>
    <dbReference type="NCBI Taxonomy" id="1728934"/>
    <lineage>
        <taxon>Bacteria</taxon>
        <taxon>Bacillati</taxon>
        <taxon>Bacillota</taxon>
        <taxon>Clostridia</taxon>
        <taxon>Eubacteriales</taxon>
        <taxon>Clostridiaceae</taxon>
        <taxon>Clostridium</taxon>
    </lineage>
</organism>
<dbReference type="PANTHER" id="PTHR32256:SF17">
    <property type="entry name" value="EGF-LIKE DOMAIN-CONTAINING PROTEIN"/>
    <property type="match status" value="1"/>
</dbReference>
<dbReference type="SUPFAM" id="SSF63825">
    <property type="entry name" value="YWTD domain"/>
    <property type="match status" value="1"/>
</dbReference>
<dbReference type="EMBL" id="JBJIAA010000021">
    <property type="protein sequence ID" value="MFL0252843.1"/>
    <property type="molecule type" value="Genomic_DNA"/>
</dbReference>